<comment type="caution">
    <text evidence="1">The sequence shown here is derived from an EMBL/GenBank/DDBJ whole genome shotgun (WGS) entry which is preliminary data.</text>
</comment>
<keyword evidence="2" id="KW-1185">Reference proteome</keyword>
<name>A0ABU4HKV0_9ACTN</name>
<reference evidence="2" key="1">
    <citation type="submission" date="2023-07" db="EMBL/GenBank/DDBJ databases">
        <title>Conexibacter stalactiti sp. nov., isolated from stalactites in a lava cave and emended description of the genus Conexibacter.</title>
        <authorList>
            <person name="Lee S.D."/>
        </authorList>
    </citation>
    <scope>NUCLEOTIDE SEQUENCE [LARGE SCALE GENOMIC DNA]</scope>
    <source>
        <strain evidence="2">KCTC 39840</strain>
    </source>
</reference>
<evidence type="ECO:0008006" key="3">
    <source>
        <dbReference type="Google" id="ProtNLM"/>
    </source>
</evidence>
<evidence type="ECO:0000313" key="2">
    <source>
        <dbReference type="Proteomes" id="UP001284601"/>
    </source>
</evidence>
<sequence length="170" mass="17425">MARVLIVGCGGRGQTLARALRQQGHAVRGTTRTPLGGARAAAIEAAGAEPWSGDPDRIATLTGALDGVTVLCWLLGSASGSAEQLAALQGPRLRMLLERTIDTTVRGVVYEAAGSVPAALLADGARSVRSACARSEIPHALLEADPRERAGWLAAALAAIDGLLVAERQS</sequence>
<dbReference type="RefSeq" id="WP_318596182.1">
    <property type="nucleotide sequence ID" value="NZ_JAWSTH010000010.1"/>
</dbReference>
<proteinExistence type="predicted"/>
<dbReference type="Gene3D" id="3.40.50.720">
    <property type="entry name" value="NAD(P)-binding Rossmann-like Domain"/>
    <property type="match status" value="1"/>
</dbReference>
<dbReference type="InterPro" id="IPR036291">
    <property type="entry name" value="NAD(P)-bd_dom_sf"/>
</dbReference>
<dbReference type="Proteomes" id="UP001284601">
    <property type="component" value="Unassembled WGS sequence"/>
</dbReference>
<protein>
    <recommendedName>
        <fullName evidence="3">NAD(P)-binding domain-containing protein</fullName>
    </recommendedName>
</protein>
<organism evidence="1 2">
    <name type="scientific">Conexibacter stalactiti</name>
    <dbReference type="NCBI Taxonomy" id="1940611"/>
    <lineage>
        <taxon>Bacteria</taxon>
        <taxon>Bacillati</taxon>
        <taxon>Actinomycetota</taxon>
        <taxon>Thermoleophilia</taxon>
        <taxon>Solirubrobacterales</taxon>
        <taxon>Conexibacteraceae</taxon>
        <taxon>Conexibacter</taxon>
    </lineage>
</organism>
<evidence type="ECO:0000313" key="1">
    <source>
        <dbReference type="EMBL" id="MDW5593923.1"/>
    </source>
</evidence>
<accession>A0ABU4HKV0</accession>
<gene>
    <name evidence="1" type="ORF">R7226_06235</name>
</gene>
<dbReference type="EMBL" id="JAWSTH010000010">
    <property type="protein sequence ID" value="MDW5593923.1"/>
    <property type="molecule type" value="Genomic_DNA"/>
</dbReference>
<dbReference type="SUPFAM" id="SSF51735">
    <property type="entry name" value="NAD(P)-binding Rossmann-fold domains"/>
    <property type="match status" value="1"/>
</dbReference>